<dbReference type="InterPro" id="IPR012867">
    <property type="entry name" value="DUF1648"/>
</dbReference>
<comment type="caution">
    <text evidence="3">The sequence shown here is derived from an EMBL/GenBank/DDBJ whole genome shotgun (WGS) entry which is preliminary data.</text>
</comment>
<dbReference type="RefSeq" id="WP_104526632.1">
    <property type="nucleotide sequence ID" value="NZ_POQT01000001.1"/>
</dbReference>
<gene>
    <name evidence="3" type="ORF">BKA19_4123</name>
</gene>
<keyword evidence="4" id="KW-1185">Reference proteome</keyword>
<evidence type="ECO:0000259" key="2">
    <source>
        <dbReference type="Pfam" id="PF07853"/>
    </source>
</evidence>
<dbReference type="Pfam" id="PF07853">
    <property type="entry name" value="DUF1648"/>
    <property type="match status" value="1"/>
</dbReference>
<accession>A0A4Q7YDP6</accession>
<dbReference type="EMBL" id="SHKV01000001">
    <property type="protein sequence ID" value="RZU34359.1"/>
    <property type="molecule type" value="Genomic_DNA"/>
</dbReference>
<evidence type="ECO:0000256" key="1">
    <source>
        <dbReference type="SAM" id="Phobius"/>
    </source>
</evidence>
<feature type="transmembrane region" description="Helical" evidence="1">
    <location>
        <begin position="46"/>
        <end position="68"/>
    </location>
</feature>
<evidence type="ECO:0000313" key="3">
    <source>
        <dbReference type="EMBL" id="RZU34359.1"/>
    </source>
</evidence>
<proteinExistence type="predicted"/>
<evidence type="ECO:0000313" key="4">
    <source>
        <dbReference type="Proteomes" id="UP000292507"/>
    </source>
</evidence>
<dbReference type="AlphaFoldDB" id="A0A4Q7YDP6"/>
<feature type="transmembrane region" description="Helical" evidence="1">
    <location>
        <begin position="139"/>
        <end position="157"/>
    </location>
</feature>
<dbReference type="OrthoDB" id="4869080at2"/>
<keyword evidence="1" id="KW-0812">Transmembrane</keyword>
<protein>
    <submittedName>
        <fullName evidence="3">Uncharacterized protein DUF1648</fullName>
    </submittedName>
</protein>
<feature type="domain" description="DUF1648" evidence="2">
    <location>
        <begin position="14"/>
        <end position="57"/>
    </location>
</feature>
<sequence length="166" mass="18032">MGSARRWFAGAGVLFAAAWVWALRRLPERVPIHFGGSGEVDAWSSRTAALVTFAALGLGAAALFVGLVRFLARIPAEHITVPHPEHWKRPEHLARLRRLLAEDMWWFGAATLLLLAAVQVLVVRTAGMADPGLGPEGPVAIGVYSIVVIARAVWMVTRRYAVPRPG</sequence>
<reference evidence="3 4" key="1">
    <citation type="submission" date="2019-02" db="EMBL/GenBank/DDBJ databases">
        <title>Sequencing the genomes of 1000 actinobacteria strains.</title>
        <authorList>
            <person name="Klenk H.-P."/>
        </authorList>
    </citation>
    <scope>NUCLEOTIDE SEQUENCE [LARGE SCALE GENOMIC DNA]</scope>
    <source>
        <strain evidence="3 4">DSM 44509</strain>
    </source>
</reference>
<feature type="transmembrane region" description="Helical" evidence="1">
    <location>
        <begin position="105"/>
        <end position="127"/>
    </location>
</feature>
<keyword evidence="1" id="KW-0472">Membrane</keyword>
<name>A0A4Q7YDP6_9ACTN</name>
<organism evidence="3 4">
    <name type="scientific">Blastococcus saxobsidens</name>
    <dbReference type="NCBI Taxonomy" id="138336"/>
    <lineage>
        <taxon>Bacteria</taxon>
        <taxon>Bacillati</taxon>
        <taxon>Actinomycetota</taxon>
        <taxon>Actinomycetes</taxon>
        <taxon>Geodermatophilales</taxon>
        <taxon>Geodermatophilaceae</taxon>
        <taxon>Blastococcus</taxon>
    </lineage>
</organism>
<keyword evidence="1" id="KW-1133">Transmembrane helix</keyword>
<dbReference type="Proteomes" id="UP000292507">
    <property type="component" value="Unassembled WGS sequence"/>
</dbReference>